<evidence type="ECO:0008006" key="5">
    <source>
        <dbReference type="Google" id="ProtNLM"/>
    </source>
</evidence>
<dbReference type="Proteomes" id="UP000092445">
    <property type="component" value="Unassembled WGS sequence"/>
</dbReference>
<dbReference type="EnsemblMetazoa" id="GPAI030496-RA">
    <property type="protein sequence ID" value="GPAI030496-PA"/>
    <property type="gene ID" value="GPAI030496"/>
</dbReference>
<feature type="coiled-coil region" evidence="1">
    <location>
        <begin position="41"/>
        <end position="68"/>
    </location>
</feature>
<organism evidence="3 4">
    <name type="scientific">Glossina pallidipes</name>
    <name type="common">Tsetse fly</name>
    <dbReference type="NCBI Taxonomy" id="7398"/>
    <lineage>
        <taxon>Eukaryota</taxon>
        <taxon>Metazoa</taxon>
        <taxon>Ecdysozoa</taxon>
        <taxon>Arthropoda</taxon>
        <taxon>Hexapoda</taxon>
        <taxon>Insecta</taxon>
        <taxon>Pterygota</taxon>
        <taxon>Neoptera</taxon>
        <taxon>Endopterygota</taxon>
        <taxon>Diptera</taxon>
        <taxon>Brachycera</taxon>
        <taxon>Muscomorpha</taxon>
        <taxon>Hippoboscoidea</taxon>
        <taxon>Glossinidae</taxon>
        <taxon>Glossina</taxon>
    </lineage>
</organism>
<sequence length="360" mass="42571">MENINTKCEKSFDWDDIDVGNHHLDHSENFFGSKHKLCSSQDVLKLHLEESEKEKKRLNDSFHKEQDANTPIRGNEENVEIKKESHVNVVPMWIDKKKMATAPSKGAIPKNTPRTPKAYKVIDYYKKKKEEAELLRAEEERNKRVFRSKPMPNFNYYHEKLEKKMVIHTITVPVTPEVLKHSRSMKHKSEKKVFMIAYFLKTSFEKEMNAFQPAELKQKQQVPKFESHSRAEKERNERVFHSKPMPNFNYYHEKLEKQMVIHTVTVPITPKVLKHSRSMKQMSEKKPAESKQKGQAPKFESRPPSVLKVKSSILEKKHTTTEQGPFSLPMERRLKERNQYNEALKQKIKEDQSQYFLLQL</sequence>
<evidence type="ECO:0000256" key="1">
    <source>
        <dbReference type="SAM" id="Coils"/>
    </source>
</evidence>
<reference evidence="4" key="1">
    <citation type="submission" date="2014-03" db="EMBL/GenBank/DDBJ databases">
        <authorList>
            <person name="Aksoy S."/>
            <person name="Warren W."/>
            <person name="Wilson R.K."/>
        </authorList>
    </citation>
    <scope>NUCLEOTIDE SEQUENCE [LARGE SCALE GENOMIC DNA]</scope>
    <source>
        <strain evidence="4">IAEA</strain>
    </source>
</reference>
<feature type="coiled-coil region" evidence="1">
    <location>
        <begin position="122"/>
        <end position="149"/>
    </location>
</feature>
<evidence type="ECO:0000256" key="2">
    <source>
        <dbReference type="SAM" id="MobiDB-lite"/>
    </source>
</evidence>
<evidence type="ECO:0000313" key="4">
    <source>
        <dbReference type="Proteomes" id="UP000092445"/>
    </source>
</evidence>
<protein>
    <recommendedName>
        <fullName evidence="5">TPX2 C-terminal domain-containing protein</fullName>
    </recommendedName>
</protein>
<proteinExistence type="predicted"/>
<feature type="compositionally biased region" description="Basic and acidic residues" evidence="2">
    <location>
        <begin position="225"/>
        <end position="239"/>
    </location>
</feature>
<feature type="region of interest" description="Disordered" evidence="2">
    <location>
        <begin position="219"/>
        <end position="239"/>
    </location>
</feature>
<dbReference type="STRING" id="7398.A0A1B0A0A2"/>
<accession>A0A1B0A0A2</accession>
<name>A0A1B0A0A2_GLOPL</name>
<reference evidence="3" key="2">
    <citation type="submission" date="2020-05" db="UniProtKB">
        <authorList>
            <consortium name="EnsemblMetazoa"/>
        </authorList>
    </citation>
    <scope>IDENTIFICATION</scope>
    <source>
        <strain evidence="3">IAEA</strain>
    </source>
</reference>
<keyword evidence="4" id="KW-1185">Reference proteome</keyword>
<evidence type="ECO:0000313" key="3">
    <source>
        <dbReference type="EnsemblMetazoa" id="GPAI030496-PA"/>
    </source>
</evidence>
<feature type="compositionally biased region" description="Basic and acidic residues" evidence="2">
    <location>
        <begin position="282"/>
        <end position="292"/>
    </location>
</feature>
<keyword evidence="1" id="KW-0175">Coiled coil</keyword>
<dbReference type="AlphaFoldDB" id="A0A1B0A0A2"/>
<feature type="region of interest" description="Disordered" evidence="2">
    <location>
        <begin position="272"/>
        <end position="332"/>
    </location>
</feature>
<dbReference type="VEuPathDB" id="VectorBase:GPAI030496"/>